<keyword evidence="1" id="KW-0812">Transmembrane</keyword>
<dbReference type="EMBL" id="PZKF01000018">
    <property type="protein sequence ID" value="PTE17439.1"/>
    <property type="molecule type" value="Genomic_DNA"/>
</dbReference>
<evidence type="ECO:0000256" key="1">
    <source>
        <dbReference type="SAM" id="Phobius"/>
    </source>
</evidence>
<proteinExistence type="predicted"/>
<comment type="caution">
    <text evidence="3">The sequence shown here is derived from an EMBL/GenBank/DDBJ whole genome shotgun (WGS) entry which is preliminary data.</text>
</comment>
<feature type="transmembrane region" description="Helical" evidence="1">
    <location>
        <begin position="33"/>
        <end position="51"/>
    </location>
</feature>
<accession>A0A2T4JHQ0</accession>
<dbReference type="PIRSF" id="PIRSF016919">
    <property type="entry name" value="HupE_UreJ"/>
    <property type="match status" value="1"/>
</dbReference>
<keyword evidence="1" id="KW-1133">Transmembrane helix</keyword>
<dbReference type="Proteomes" id="UP000241899">
    <property type="component" value="Unassembled WGS sequence"/>
</dbReference>
<feature type="transmembrane region" description="Helical" evidence="1">
    <location>
        <begin position="133"/>
        <end position="157"/>
    </location>
</feature>
<dbReference type="RefSeq" id="WP_107325092.1">
    <property type="nucleotide sequence ID" value="NZ_PZKF01000018.1"/>
</dbReference>
<feature type="signal peptide" evidence="2">
    <location>
        <begin position="1"/>
        <end position="17"/>
    </location>
</feature>
<feature type="transmembrane region" description="Helical" evidence="1">
    <location>
        <begin position="163"/>
        <end position="182"/>
    </location>
</feature>
<dbReference type="OrthoDB" id="9808192at2"/>
<sequence length="183" mass="17187">MKKIALALMFVPTAALAHTGHDTGSLMAGIGHPLGGFDHVLAMVAVGLWAAQAGGRALWAAPLTFVGAMLAGGALGMAGLPFAGVEPMILASIVVIGLAVAAAARLPLGAALAVLAAFGMAHGHAHGAEGPGAGLALYAVGFALATAALHGAGIGLGLVTGTLAGRALGAAAAAAGVALAVAG</sequence>
<evidence type="ECO:0000313" key="3">
    <source>
        <dbReference type="EMBL" id="PTE17439.1"/>
    </source>
</evidence>
<feature type="chain" id="PRO_5015768161" evidence="2">
    <location>
        <begin position="18"/>
        <end position="183"/>
    </location>
</feature>
<dbReference type="Pfam" id="PF04955">
    <property type="entry name" value="HupE_UreJ"/>
    <property type="match status" value="1"/>
</dbReference>
<keyword evidence="1" id="KW-0472">Membrane</keyword>
<gene>
    <name evidence="3" type="ORF">C5F46_09340</name>
</gene>
<name>A0A2T4JHQ0_9RHOB</name>
<evidence type="ECO:0000313" key="4">
    <source>
        <dbReference type="Proteomes" id="UP000241899"/>
    </source>
</evidence>
<feature type="transmembrane region" description="Helical" evidence="1">
    <location>
        <begin position="88"/>
        <end position="121"/>
    </location>
</feature>
<keyword evidence="4" id="KW-1185">Reference proteome</keyword>
<dbReference type="AlphaFoldDB" id="A0A2T4JHQ0"/>
<keyword evidence="2" id="KW-0732">Signal</keyword>
<organism evidence="3 4">
    <name type="scientific">Phaeovulum veldkampii DSM 11550</name>
    <dbReference type="NCBI Taxonomy" id="1185920"/>
    <lineage>
        <taxon>Bacteria</taxon>
        <taxon>Pseudomonadati</taxon>
        <taxon>Pseudomonadota</taxon>
        <taxon>Alphaproteobacteria</taxon>
        <taxon>Rhodobacterales</taxon>
        <taxon>Paracoccaceae</taxon>
        <taxon>Phaeovulum</taxon>
    </lineage>
</organism>
<evidence type="ECO:0000256" key="2">
    <source>
        <dbReference type="SAM" id="SignalP"/>
    </source>
</evidence>
<feature type="transmembrane region" description="Helical" evidence="1">
    <location>
        <begin position="58"/>
        <end position="82"/>
    </location>
</feature>
<reference evidence="3 4" key="1">
    <citation type="submission" date="2018-03" db="EMBL/GenBank/DDBJ databases">
        <title>Rhodobacter veldkampii.</title>
        <authorList>
            <person name="Meyer T.E."/>
            <person name="Miller S."/>
            <person name="Lodha T."/>
            <person name="Gandham S."/>
            <person name="Chintalapati S."/>
            <person name="Chintalapati V.R."/>
        </authorList>
    </citation>
    <scope>NUCLEOTIDE SEQUENCE [LARGE SCALE GENOMIC DNA]</scope>
    <source>
        <strain evidence="3 4">DSM 11550</strain>
    </source>
</reference>
<dbReference type="InterPro" id="IPR007038">
    <property type="entry name" value="HupE_UreJ"/>
</dbReference>
<protein>
    <submittedName>
        <fullName evidence="3">Urease accessory protein</fullName>
    </submittedName>
</protein>